<sequence>MNSEFSQNRRIYIDELDTTGMDVFKGYSLVENRRVKLVDRRKSEPKKNQWKGLHHNPPTFRIEFVPTNLEKLGLKFDGLVQESEVDKYSISRARLAQQVEFWNNPVLDETTINSLVVTSIFKESPYEYFDYRDEGPMIGIFKRSGNTKGQAVWINLIEAQILIKLFIYLLNRKIAQLTSTSRKKQVEFNLQFNQQSCFYDPVNFIDLGVSRDFVVTGPAEDVKLEELVEKLTFQQENFVGGDVVYPVGSIDVLHSEINSAQLFALLKKRGSDAGQRIWFSCHELQHLLQILVQRVKLGIAQLQRDING</sequence>
<accession>A0A226E7M8</accession>
<organism evidence="1 2">
    <name type="scientific">Folsomia candida</name>
    <name type="common">Springtail</name>
    <dbReference type="NCBI Taxonomy" id="158441"/>
    <lineage>
        <taxon>Eukaryota</taxon>
        <taxon>Metazoa</taxon>
        <taxon>Ecdysozoa</taxon>
        <taxon>Arthropoda</taxon>
        <taxon>Hexapoda</taxon>
        <taxon>Collembola</taxon>
        <taxon>Entomobryomorpha</taxon>
        <taxon>Isotomoidea</taxon>
        <taxon>Isotomidae</taxon>
        <taxon>Proisotominae</taxon>
        <taxon>Folsomia</taxon>
    </lineage>
</organism>
<dbReference type="EMBL" id="LNIX01000006">
    <property type="protein sequence ID" value="OXA53328.1"/>
    <property type="molecule type" value="Genomic_DNA"/>
</dbReference>
<dbReference type="Proteomes" id="UP000198287">
    <property type="component" value="Unassembled WGS sequence"/>
</dbReference>
<reference evidence="1 2" key="1">
    <citation type="submission" date="2015-12" db="EMBL/GenBank/DDBJ databases">
        <title>The genome of Folsomia candida.</title>
        <authorList>
            <person name="Faddeeva A."/>
            <person name="Derks M.F."/>
            <person name="Anvar Y."/>
            <person name="Smit S."/>
            <person name="Van Straalen N."/>
            <person name="Roelofs D."/>
        </authorList>
    </citation>
    <scope>NUCLEOTIDE SEQUENCE [LARGE SCALE GENOMIC DNA]</scope>
    <source>
        <strain evidence="1 2">VU population</strain>
        <tissue evidence="1">Whole body</tissue>
    </source>
</reference>
<keyword evidence="2" id="KW-1185">Reference proteome</keyword>
<proteinExistence type="predicted"/>
<comment type="caution">
    <text evidence="1">The sequence shown here is derived from an EMBL/GenBank/DDBJ whole genome shotgun (WGS) entry which is preliminary data.</text>
</comment>
<gene>
    <name evidence="1" type="ORF">Fcan01_12830</name>
</gene>
<protein>
    <submittedName>
        <fullName evidence="1">Uncharacterized protein</fullName>
    </submittedName>
</protein>
<evidence type="ECO:0000313" key="1">
    <source>
        <dbReference type="EMBL" id="OXA53328.1"/>
    </source>
</evidence>
<evidence type="ECO:0000313" key="2">
    <source>
        <dbReference type="Proteomes" id="UP000198287"/>
    </source>
</evidence>
<name>A0A226E7M8_FOLCA</name>
<dbReference type="AlphaFoldDB" id="A0A226E7M8"/>